<gene>
    <name evidence="2" type="ORF">JYA62_24185</name>
</gene>
<dbReference type="EMBL" id="JAFHLB010000086">
    <property type="protein sequence ID" value="MBN3580706.1"/>
    <property type="molecule type" value="Genomic_DNA"/>
</dbReference>
<dbReference type="Proteomes" id="UP000779070">
    <property type="component" value="Unassembled WGS sequence"/>
</dbReference>
<sequence>MSMLAEEKLTEIFKLLLIILTPPLLSVCGISLVLGLASFRLDASKGLLSQGLLWLAMLLPISYFFVFGIIAWDGYNLDISSSGLSVFFEISAVPLTFLSLALPLTILVARFHSTEQTAKQIAITSHKNNLDSFYAHRKELFSYFAQLDETDYFGVFKVKYRVHPRLHKNFFVGSPDSGVPEINLDMFKSLEQTLSSARFQIDSVLTNKDPNSAFNFYMLNACVTIHYLSHTLGLKEIYGDLASRGVLLELDVKGKGKHEFLSVGTTTDDLVAAYRYAHDYYLNLCDFAGYVPEPIEEKYKYITTGGKFSTISTPKVIEQLHKNEIANLLKKQA</sequence>
<keyword evidence="3" id="KW-1185">Reference proteome</keyword>
<feature type="transmembrane region" description="Helical" evidence="1">
    <location>
        <begin position="84"/>
        <end position="109"/>
    </location>
</feature>
<keyword evidence="1" id="KW-0812">Transmembrane</keyword>
<feature type="transmembrane region" description="Helical" evidence="1">
    <location>
        <begin position="12"/>
        <end position="39"/>
    </location>
</feature>
<evidence type="ECO:0000256" key="1">
    <source>
        <dbReference type="SAM" id="Phobius"/>
    </source>
</evidence>
<protein>
    <submittedName>
        <fullName evidence="2">Uncharacterized protein</fullName>
    </submittedName>
</protein>
<evidence type="ECO:0000313" key="2">
    <source>
        <dbReference type="EMBL" id="MBN3580706.1"/>
    </source>
</evidence>
<feature type="transmembrane region" description="Helical" evidence="1">
    <location>
        <begin position="51"/>
        <end position="72"/>
    </location>
</feature>
<accession>A0ABS3A894</accession>
<name>A0ABS3A894_9VIBR</name>
<keyword evidence="1" id="KW-0472">Membrane</keyword>
<organism evidence="2 3">
    <name type="scientific">Vibrio neptunius</name>
    <dbReference type="NCBI Taxonomy" id="170651"/>
    <lineage>
        <taxon>Bacteria</taxon>
        <taxon>Pseudomonadati</taxon>
        <taxon>Pseudomonadota</taxon>
        <taxon>Gammaproteobacteria</taxon>
        <taxon>Vibrionales</taxon>
        <taxon>Vibrionaceae</taxon>
        <taxon>Vibrio</taxon>
    </lineage>
</organism>
<proteinExistence type="predicted"/>
<keyword evidence="1" id="KW-1133">Transmembrane helix</keyword>
<dbReference type="RefSeq" id="WP_206372313.1">
    <property type="nucleotide sequence ID" value="NZ_CAWPTM010000165.1"/>
</dbReference>
<reference evidence="2 3" key="1">
    <citation type="submission" date="2021-02" db="EMBL/GenBank/DDBJ databases">
        <title>Draft Genome Sequences of 5 Vibrio neptunius Strains Isolated From of Bivalve Hatcheries.</title>
        <authorList>
            <person name="Galvis F."/>
            <person name="Barja J.L."/>
            <person name="Lemos M.L."/>
            <person name="Balado M."/>
        </authorList>
    </citation>
    <scope>NUCLEOTIDE SEQUENCE [LARGE SCALE GENOMIC DNA]</scope>
    <source>
        <strain evidence="2 3">PP-145.98</strain>
    </source>
</reference>
<evidence type="ECO:0000313" key="3">
    <source>
        <dbReference type="Proteomes" id="UP000779070"/>
    </source>
</evidence>
<comment type="caution">
    <text evidence="2">The sequence shown here is derived from an EMBL/GenBank/DDBJ whole genome shotgun (WGS) entry which is preliminary data.</text>
</comment>